<reference evidence="2" key="1">
    <citation type="submission" date="2022-06" db="EMBL/GenBank/DDBJ databases">
        <title>Devosia sp. XJ19-45 genome assembly.</title>
        <authorList>
            <person name="Li B."/>
            <person name="Cai M."/>
            <person name="Nie G."/>
            <person name="Li W."/>
        </authorList>
    </citation>
    <scope>NUCLEOTIDE SEQUENCE</scope>
    <source>
        <strain evidence="2">XJ19-45</strain>
    </source>
</reference>
<dbReference type="Proteomes" id="UP001060275">
    <property type="component" value="Unassembled WGS sequence"/>
</dbReference>
<sequence length="306" mass="32356">MKFRAVLNRDGGTLRTMELDAFCAKAAELFEREGHGLECRIVAGQSVEAELRAAADDPEVEAVLAGGGDGTISAAAASAFASGKPLAILPAGTMNLFARALGMPLDLDQALAAIARGRVTKVDIATANGRPFVHQFGVGIHARLVRIRNGMVYSSRVGKMMASLRAILASAVNPPRFEVELHTSKGDVRFIASGVAISNNPLDDSPVPVAATLNAGVLGVYVARSVATNQLLGLALDVMTGRWRANPAVRETEVKDLVLRFPKRKRGTHAVIDGELIDLAAEVMLEVHPGGLSVIWPAQNNVERDA</sequence>
<dbReference type="RefSeq" id="WP_254674697.1">
    <property type="nucleotide sequence ID" value="NZ_JAMWDU010000003.1"/>
</dbReference>
<comment type="caution">
    <text evidence="2">The sequence shown here is derived from an EMBL/GenBank/DDBJ whole genome shotgun (WGS) entry which is preliminary data.</text>
</comment>
<evidence type="ECO:0000313" key="3">
    <source>
        <dbReference type="Proteomes" id="UP001060275"/>
    </source>
</evidence>
<dbReference type="GO" id="GO:0008929">
    <property type="term" value="F:methylglyoxal synthase activity"/>
    <property type="evidence" value="ECO:0007669"/>
    <property type="project" value="InterPro"/>
</dbReference>
<name>A0A9Q4ANU6_9HYPH</name>
<dbReference type="AlphaFoldDB" id="A0A9Q4ANU6"/>
<feature type="domain" description="DAGKc" evidence="1">
    <location>
        <begin position="1"/>
        <end position="131"/>
    </location>
</feature>
<dbReference type="PROSITE" id="PS50146">
    <property type="entry name" value="DAGK"/>
    <property type="match status" value="1"/>
</dbReference>
<dbReference type="Gene3D" id="3.40.50.10330">
    <property type="entry name" value="Probable inorganic polyphosphate/atp-NAD kinase, domain 1"/>
    <property type="match status" value="1"/>
</dbReference>
<gene>
    <name evidence="2" type="ORF">NF348_10965</name>
</gene>
<proteinExistence type="predicted"/>
<organism evidence="2 3">
    <name type="scientific">Devosia ureilytica</name>
    <dbReference type="NCBI Taxonomy" id="2952754"/>
    <lineage>
        <taxon>Bacteria</taxon>
        <taxon>Pseudomonadati</taxon>
        <taxon>Pseudomonadota</taxon>
        <taxon>Alphaproteobacteria</taxon>
        <taxon>Hyphomicrobiales</taxon>
        <taxon>Devosiaceae</taxon>
        <taxon>Devosia</taxon>
    </lineage>
</organism>
<dbReference type="SMART" id="SM00046">
    <property type="entry name" value="DAGKc"/>
    <property type="match status" value="1"/>
</dbReference>
<dbReference type="EMBL" id="JAMWDU010000003">
    <property type="protein sequence ID" value="MCP8887629.1"/>
    <property type="molecule type" value="Genomic_DNA"/>
</dbReference>
<dbReference type="GO" id="GO:0005829">
    <property type="term" value="C:cytosol"/>
    <property type="evidence" value="ECO:0007669"/>
    <property type="project" value="TreeGrafter"/>
</dbReference>
<accession>A0A9Q4ANU6</accession>
<evidence type="ECO:0000259" key="1">
    <source>
        <dbReference type="PROSITE" id="PS50146"/>
    </source>
</evidence>
<keyword evidence="2" id="KW-0418">Kinase</keyword>
<dbReference type="Pfam" id="PF00781">
    <property type="entry name" value="DAGK_cat"/>
    <property type="match status" value="1"/>
</dbReference>
<dbReference type="InterPro" id="IPR016064">
    <property type="entry name" value="NAD/diacylglycerol_kinase_sf"/>
</dbReference>
<dbReference type="PANTHER" id="PTHR30492:SF0">
    <property type="entry name" value="METHYLGLYOXAL SYNTHASE"/>
    <property type="match status" value="1"/>
</dbReference>
<dbReference type="InterPro" id="IPR017438">
    <property type="entry name" value="ATP-NAD_kinase_N"/>
</dbReference>
<keyword evidence="2" id="KW-0808">Transferase</keyword>
<dbReference type="GO" id="GO:0019242">
    <property type="term" value="P:methylglyoxal biosynthetic process"/>
    <property type="evidence" value="ECO:0007669"/>
    <property type="project" value="InterPro"/>
</dbReference>
<evidence type="ECO:0000313" key="2">
    <source>
        <dbReference type="EMBL" id="MCP8887629.1"/>
    </source>
</evidence>
<dbReference type="SUPFAM" id="SSF111331">
    <property type="entry name" value="NAD kinase/diacylglycerol kinase-like"/>
    <property type="match status" value="1"/>
</dbReference>
<dbReference type="PANTHER" id="PTHR30492">
    <property type="entry name" value="METHYLGLYOXAL SYNTHASE"/>
    <property type="match status" value="1"/>
</dbReference>
<dbReference type="InterPro" id="IPR001206">
    <property type="entry name" value="Diacylglycerol_kinase_cat_dom"/>
</dbReference>
<dbReference type="GO" id="GO:0016301">
    <property type="term" value="F:kinase activity"/>
    <property type="evidence" value="ECO:0007669"/>
    <property type="project" value="UniProtKB-KW"/>
</dbReference>
<protein>
    <submittedName>
        <fullName evidence="2">Diacylglycerol kinase family lipid kinase</fullName>
    </submittedName>
</protein>
<dbReference type="Gene3D" id="2.60.200.40">
    <property type="match status" value="1"/>
</dbReference>
<dbReference type="InterPro" id="IPR004363">
    <property type="entry name" value="Methylgl_synth"/>
</dbReference>
<keyword evidence="3" id="KW-1185">Reference proteome</keyword>